<dbReference type="InterPro" id="IPR036396">
    <property type="entry name" value="Cyt_P450_sf"/>
</dbReference>
<dbReference type="GO" id="GO:0004497">
    <property type="term" value="F:monooxygenase activity"/>
    <property type="evidence" value="ECO:0007669"/>
    <property type="project" value="UniProtKB-KW"/>
</dbReference>
<keyword evidence="8" id="KW-0503">Monooxygenase</keyword>
<protein>
    <submittedName>
        <fullName evidence="10">Cytochrome P450</fullName>
    </submittedName>
</protein>
<evidence type="ECO:0000313" key="11">
    <source>
        <dbReference type="Proteomes" id="UP000218811"/>
    </source>
</evidence>
<dbReference type="InterPro" id="IPR001128">
    <property type="entry name" value="Cyt_P450"/>
</dbReference>
<keyword evidence="6" id="KW-0560">Oxidoreductase</keyword>
<dbReference type="Pfam" id="PF00067">
    <property type="entry name" value="p450"/>
    <property type="match status" value="1"/>
</dbReference>
<dbReference type="PANTHER" id="PTHR24305">
    <property type="entry name" value="CYTOCHROME P450"/>
    <property type="match status" value="1"/>
</dbReference>
<evidence type="ECO:0000256" key="1">
    <source>
        <dbReference type="ARBA" id="ARBA00001971"/>
    </source>
</evidence>
<dbReference type="InterPro" id="IPR050121">
    <property type="entry name" value="Cytochrome_P450_monoxygenase"/>
</dbReference>
<dbReference type="InterPro" id="IPR002403">
    <property type="entry name" value="Cyt_P450_E_grp-IV"/>
</dbReference>
<comment type="similarity">
    <text evidence="3">Belongs to the cytochrome P450 family.</text>
</comment>
<dbReference type="CDD" id="cd11069">
    <property type="entry name" value="CYP_FUM15-like"/>
    <property type="match status" value="1"/>
</dbReference>
<dbReference type="Proteomes" id="UP000218811">
    <property type="component" value="Unassembled WGS sequence"/>
</dbReference>
<dbReference type="GO" id="GO:0020037">
    <property type="term" value="F:heme binding"/>
    <property type="evidence" value="ECO:0007669"/>
    <property type="project" value="InterPro"/>
</dbReference>
<evidence type="ECO:0000256" key="2">
    <source>
        <dbReference type="ARBA" id="ARBA00005179"/>
    </source>
</evidence>
<dbReference type="SUPFAM" id="SSF48264">
    <property type="entry name" value="Cytochrome P450"/>
    <property type="match status" value="1"/>
</dbReference>
<reference evidence="10 11" key="1">
    <citation type="journal article" date="2012" name="Science">
        <title>The Paleozoic origin of enzymatic lignin decomposition reconstructed from 31 fungal genomes.</title>
        <authorList>
            <person name="Floudas D."/>
            <person name="Binder M."/>
            <person name="Riley R."/>
            <person name="Barry K."/>
            <person name="Blanchette R.A."/>
            <person name="Henrissat B."/>
            <person name="Martinez A.T."/>
            <person name="Otillar R."/>
            <person name="Spatafora J.W."/>
            <person name="Yadav J.S."/>
            <person name="Aerts A."/>
            <person name="Benoit I."/>
            <person name="Boyd A."/>
            <person name="Carlson A."/>
            <person name="Copeland A."/>
            <person name="Coutinho P.M."/>
            <person name="de Vries R.P."/>
            <person name="Ferreira P."/>
            <person name="Findley K."/>
            <person name="Foster B."/>
            <person name="Gaskell J."/>
            <person name="Glotzer D."/>
            <person name="Gorecki P."/>
            <person name="Heitman J."/>
            <person name="Hesse C."/>
            <person name="Hori C."/>
            <person name="Igarashi K."/>
            <person name="Jurgens J.A."/>
            <person name="Kallen N."/>
            <person name="Kersten P."/>
            <person name="Kohler A."/>
            <person name="Kuees U."/>
            <person name="Kumar T.K.A."/>
            <person name="Kuo A."/>
            <person name="LaButti K."/>
            <person name="Larrondo L.F."/>
            <person name="Lindquist E."/>
            <person name="Ling A."/>
            <person name="Lombard V."/>
            <person name="Lucas S."/>
            <person name="Lundell T."/>
            <person name="Martin R."/>
            <person name="McLaughlin D.J."/>
            <person name="Morgenstern I."/>
            <person name="Morin E."/>
            <person name="Murat C."/>
            <person name="Nagy L.G."/>
            <person name="Nolan M."/>
            <person name="Ohm R.A."/>
            <person name="Patyshakuliyeva A."/>
            <person name="Rokas A."/>
            <person name="Ruiz-Duenas F.J."/>
            <person name="Sabat G."/>
            <person name="Salamov A."/>
            <person name="Samejima M."/>
            <person name="Schmutz J."/>
            <person name="Slot J.C."/>
            <person name="St John F."/>
            <person name="Stenlid J."/>
            <person name="Sun H."/>
            <person name="Sun S."/>
            <person name="Syed K."/>
            <person name="Tsang A."/>
            <person name="Wiebenga A."/>
            <person name="Young D."/>
            <person name="Pisabarro A."/>
            <person name="Eastwood D.C."/>
            <person name="Martin F."/>
            <person name="Cullen D."/>
            <person name="Grigoriev I.V."/>
            <person name="Hibbett D.S."/>
        </authorList>
    </citation>
    <scope>NUCLEOTIDE SEQUENCE [LARGE SCALE GENOMIC DNA]</scope>
    <source>
        <strain evidence="10 11">MD-104</strain>
    </source>
</reference>
<gene>
    <name evidence="10" type="ORF">WOLCODRAFT_135641</name>
</gene>
<evidence type="ECO:0000313" key="10">
    <source>
        <dbReference type="EMBL" id="PCH34322.1"/>
    </source>
</evidence>
<dbReference type="STRING" id="742152.A0A2H3IWF4"/>
<dbReference type="GO" id="GO:0005506">
    <property type="term" value="F:iron ion binding"/>
    <property type="evidence" value="ECO:0007669"/>
    <property type="project" value="InterPro"/>
</dbReference>
<evidence type="ECO:0000256" key="4">
    <source>
        <dbReference type="ARBA" id="ARBA00022617"/>
    </source>
</evidence>
<evidence type="ECO:0000256" key="3">
    <source>
        <dbReference type="ARBA" id="ARBA00010617"/>
    </source>
</evidence>
<comment type="pathway">
    <text evidence="2">Secondary metabolite biosynthesis.</text>
</comment>
<dbReference type="GO" id="GO:0016705">
    <property type="term" value="F:oxidoreductase activity, acting on paired donors, with incorporation or reduction of molecular oxygen"/>
    <property type="evidence" value="ECO:0007669"/>
    <property type="project" value="InterPro"/>
</dbReference>
<feature type="binding site" description="axial binding residue" evidence="9">
    <location>
        <position position="483"/>
    </location>
    <ligand>
        <name>heme</name>
        <dbReference type="ChEBI" id="CHEBI:30413"/>
    </ligand>
    <ligandPart>
        <name>Fe</name>
        <dbReference type="ChEBI" id="CHEBI:18248"/>
    </ligandPart>
</feature>
<evidence type="ECO:0000256" key="5">
    <source>
        <dbReference type="ARBA" id="ARBA00022723"/>
    </source>
</evidence>
<organism evidence="10 11">
    <name type="scientific">Wolfiporia cocos (strain MD-104)</name>
    <name type="common">Brown rot fungus</name>
    <dbReference type="NCBI Taxonomy" id="742152"/>
    <lineage>
        <taxon>Eukaryota</taxon>
        <taxon>Fungi</taxon>
        <taxon>Dikarya</taxon>
        <taxon>Basidiomycota</taxon>
        <taxon>Agaricomycotina</taxon>
        <taxon>Agaricomycetes</taxon>
        <taxon>Polyporales</taxon>
        <taxon>Phaeolaceae</taxon>
        <taxon>Wolfiporia</taxon>
    </lineage>
</organism>
<keyword evidence="11" id="KW-1185">Reference proteome</keyword>
<dbReference type="Gene3D" id="1.10.630.10">
    <property type="entry name" value="Cytochrome P450"/>
    <property type="match status" value="1"/>
</dbReference>
<dbReference type="PRINTS" id="PR00385">
    <property type="entry name" value="P450"/>
</dbReference>
<dbReference type="OMA" id="YELLHCW"/>
<dbReference type="EMBL" id="KB467831">
    <property type="protein sequence ID" value="PCH34322.1"/>
    <property type="molecule type" value="Genomic_DNA"/>
</dbReference>
<keyword evidence="4 9" id="KW-0349">Heme</keyword>
<sequence length="547" mass="61296">MAALMSIILALGAAFSGYAIWRTAHALYAYLKPSPLRYIPGPPSPSWLFGNLKQLSSVEEPILYESWVDQYGKTIKFKGWFSRDTLFTMDTKALNHILTHSSEYPKPEAARFGLSQLLGKGVLVVEGEQHRQQRRIMNPAFGPAQIRELTGIFLDKALQLRDVWKNEVLAHGDPAQIDVVEGMSKMTLDVIGLAGFNYSFDSLNVHGKPNELNAVFRTIFGTASNTPSIFALLKYLIPPFRLIPTARSRKVAKARGDMRRIGMQLIAEKKADVMRASAHGTKTENEFDGLQNRDLLTLLIKANMATDLPEDHRLSDEDVLAQVPTFLVAGHETTSTATTWCLYALSQAPEIQQKLREELLDMPTDHPTMDELQELPYLDAVVRETMRLYSPVPSTVRAAGIDDVIPLNEPYTDIRGAVHDGIRVEKGTAIEIPLLALHRSKELWGVDALEFKPERWESIPDTVHGVPGVWSHLMTFLGGPRACIGYRFSIVEMKALVFTLVRALEFELDVSPHDIGKQGAAVRRPIVKSEKHKGSRLPMRVKLYKRE</sequence>
<comment type="cofactor">
    <cofactor evidence="1 9">
        <name>heme</name>
        <dbReference type="ChEBI" id="CHEBI:30413"/>
    </cofactor>
</comment>
<evidence type="ECO:0000256" key="9">
    <source>
        <dbReference type="PIRSR" id="PIRSR602403-1"/>
    </source>
</evidence>
<keyword evidence="7 9" id="KW-0408">Iron</keyword>
<dbReference type="PRINTS" id="PR00465">
    <property type="entry name" value="EP450IV"/>
</dbReference>
<evidence type="ECO:0000256" key="6">
    <source>
        <dbReference type="ARBA" id="ARBA00023002"/>
    </source>
</evidence>
<keyword evidence="5 9" id="KW-0479">Metal-binding</keyword>
<dbReference type="OrthoDB" id="1470350at2759"/>
<dbReference type="AlphaFoldDB" id="A0A2H3IWF4"/>
<name>A0A2H3IWF4_WOLCO</name>
<dbReference type="PANTHER" id="PTHR24305:SF166">
    <property type="entry name" value="CYTOCHROME P450 12A4, MITOCHONDRIAL-RELATED"/>
    <property type="match status" value="1"/>
</dbReference>
<accession>A0A2H3IWF4</accession>
<evidence type="ECO:0000256" key="7">
    <source>
        <dbReference type="ARBA" id="ARBA00023004"/>
    </source>
</evidence>
<proteinExistence type="inferred from homology"/>
<evidence type="ECO:0000256" key="8">
    <source>
        <dbReference type="ARBA" id="ARBA00023033"/>
    </source>
</evidence>